<evidence type="ECO:0000313" key="3">
    <source>
        <dbReference type="Proteomes" id="UP000221222"/>
    </source>
</evidence>
<dbReference type="AlphaFoldDB" id="A0A2G1DHG4"/>
<dbReference type="Proteomes" id="UP000262712">
    <property type="component" value="Chromosome"/>
</dbReference>
<name>A0A2G1DHG4_9BACT</name>
<dbReference type="KEGG" id="amol:AMOL_2341"/>
<evidence type="ECO:0000313" key="2">
    <source>
        <dbReference type="EMBL" id="PHO17942.1"/>
    </source>
</evidence>
<protein>
    <recommendedName>
        <fullName evidence="5">Prepilin-type cleavage/methylation domain-containing protein</fullName>
    </recommendedName>
</protein>
<accession>A0A2G1DHG4</accession>
<reference evidence="1 4" key="2">
    <citation type="submission" date="2018-08" db="EMBL/GenBank/DDBJ databases">
        <title>Complete genome of the Arcobacter molluscorum type strain LMG 25693.</title>
        <authorList>
            <person name="Miller W.G."/>
            <person name="Yee E."/>
            <person name="Bono J.L."/>
        </authorList>
    </citation>
    <scope>NUCLEOTIDE SEQUENCE [LARGE SCALE GENOMIC DNA]</scope>
    <source>
        <strain evidence="1 4">CECT 7696</strain>
    </source>
</reference>
<dbReference type="EMBL" id="CP032098">
    <property type="protein sequence ID" value="AXX93283.1"/>
    <property type="molecule type" value="Genomic_DNA"/>
</dbReference>
<proteinExistence type="predicted"/>
<sequence length="210" mass="24783">MKKSFSVLELIFAITLLSLCLLSFSFNPTNLKIKKIDLATNRLLLYLKQTRYQALLDDKYENNNKLWHKKRWTLKFFNCRNNKGIYYVIYSDENMTGHPNKTESLKDPLTNKYIYSSNKCEYDNTTSKYVLLTNEFDINKVNVSCKTDSSLGKISFGIDGYVYKKLSNKENESEKYRIKKECKIIIEDKEGEKRVIRVEKRGWNSAIFKI</sequence>
<evidence type="ECO:0008006" key="5">
    <source>
        <dbReference type="Google" id="ProtNLM"/>
    </source>
</evidence>
<gene>
    <name evidence="1" type="ORF">AMOL_2341</name>
    <name evidence="2" type="ORF">CPU12_07530</name>
</gene>
<evidence type="ECO:0000313" key="4">
    <source>
        <dbReference type="Proteomes" id="UP000262712"/>
    </source>
</evidence>
<dbReference type="EMBL" id="NXFY01000010">
    <property type="protein sequence ID" value="PHO17942.1"/>
    <property type="molecule type" value="Genomic_DNA"/>
</dbReference>
<organism evidence="2 3">
    <name type="scientific">Malaciobacter molluscorum LMG 25693</name>
    <dbReference type="NCBI Taxonomy" id="870501"/>
    <lineage>
        <taxon>Bacteria</taxon>
        <taxon>Pseudomonadati</taxon>
        <taxon>Campylobacterota</taxon>
        <taxon>Epsilonproteobacteria</taxon>
        <taxon>Campylobacterales</taxon>
        <taxon>Arcobacteraceae</taxon>
        <taxon>Malaciobacter</taxon>
    </lineage>
</organism>
<keyword evidence="3" id="KW-1185">Reference proteome</keyword>
<dbReference type="RefSeq" id="WP_099342491.1">
    <property type="nucleotide sequence ID" value="NZ_CP032098.1"/>
</dbReference>
<evidence type="ECO:0000313" key="1">
    <source>
        <dbReference type="EMBL" id="AXX93283.1"/>
    </source>
</evidence>
<dbReference type="Proteomes" id="UP000221222">
    <property type="component" value="Unassembled WGS sequence"/>
</dbReference>
<reference evidence="2 3" key="1">
    <citation type="submission" date="2017-09" db="EMBL/GenBank/DDBJ databases">
        <title>Arcobacter canalis sp. nov., a new species isolated from a water canal contaminated with urban sewage.</title>
        <authorList>
            <person name="Perez-Cataluna A."/>
            <person name="Salas-Masso N."/>
            <person name="Figueras M.J."/>
        </authorList>
    </citation>
    <scope>NUCLEOTIDE SEQUENCE [LARGE SCALE GENOMIC DNA]</scope>
    <source>
        <strain evidence="2 3">F98-3</strain>
    </source>
</reference>